<dbReference type="PANTHER" id="PTHR42829">
    <property type="entry name" value="NADH-UBIQUINONE OXIDOREDUCTASE CHAIN 5"/>
    <property type="match status" value="1"/>
</dbReference>
<reference evidence="20" key="2">
    <citation type="journal article" date="2017" name="Genome Announc.">
        <title>Draft genome sequence of Paludibacter jiangxiensis NM7(T), a propionate-producing fermentative bacterium.</title>
        <authorList>
            <person name="Qiu Y.-L."/>
            <person name="Tourlousse D.M."/>
            <person name="Matsuura N."/>
            <person name="Ohashi A."/>
            <person name="Sekiguchi Y."/>
        </authorList>
    </citation>
    <scope>NUCLEOTIDE SEQUENCE [LARGE SCALE GENOMIC DNA]</scope>
    <source>
        <strain evidence="20">NM7</strain>
    </source>
</reference>
<feature type="transmembrane region" description="Helical" evidence="15">
    <location>
        <begin position="271"/>
        <end position="296"/>
    </location>
</feature>
<keyword evidence="5" id="KW-0679">Respiratory chain</keyword>
<dbReference type="GO" id="GO:0016020">
    <property type="term" value="C:membrane"/>
    <property type="evidence" value="ECO:0007669"/>
    <property type="project" value="UniProtKB-SubCell"/>
</dbReference>
<keyword evidence="20" id="KW-1185">Reference proteome</keyword>
<keyword evidence="4" id="KW-0813">Transport</keyword>
<dbReference type="STRING" id="681398.PJIAN_3316"/>
<dbReference type="GO" id="GO:0003954">
    <property type="term" value="F:NADH dehydrogenase activity"/>
    <property type="evidence" value="ECO:0007669"/>
    <property type="project" value="TreeGrafter"/>
</dbReference>
<feature type="domain" description="NADH-Ubiquinone oxidoreductase (complex I) chain 5 N-terminal" evidence="17">
    <location>
        <begin position="77"/>
        <end position="128"/>
    </location>
</feature>
<comment type="catalytic activity">
    <reaction evidence="13">
        <text>a ubiquinone + NADH + 5 H(+)(in) = a ubiquinol + NAD(+) + 4 H(+)(out)</text>
        <dbReference type="Rhea" id="RHEA:29091"/>
        <dbReference type="Rhea" id="RHEA-COMP:9565"/>
        <dbReference type="Rhea" id="RHEA-COMP:9566"/>
        <dbReference type="ChEBI" id="CHEBI:15378"/>
        <dbReference type="ChEBI" id="CHEBI:16389"/>
        <dbReference type="ChEBI" id="CHEBI:17976"/>
        <dbReference type="ChEBI" id="CHEBI:57540"/>
        <dbReference type="ChEBI" id="CHEBI:57945"/>
        <dbReference type="EC" id="7.1.1.2"/>
    </reaction>
</comment>
<dbReference type="NCBIfam" id="NF005141">
    <property type="entry name" value="PRK06590.1"/>
    <property type="match status" value="1"/>
</dbReference>
<feature type="transmembrane region" description="Helical" evidence="15">
    <location>
        <begin position="363"/>
        <end position="387"/>
    </location>
</feature>
<dbReference type="GO" id="GO:0008137">
    <property type="term" value="F:NADH dehydrogenase (ubiquinone) activity"/>
    <property type="evidence" value="ECO:0007669"/>
    <property type="project" value="UniProtKB-EC"/>
</dbReference>
<dbReference type="InterPro" id="IPR001750">
    <property type="entry name" value="ND/Mrp_TM"/>
</dbReference>
<feature type="domain" description="NADH dehydrogenase subunit 5 C-terminal" evidence="18">
    <location>
        <begin position="456"/>
        <end position="640"/>
    </location>
</feature>
<dbReference type="Pfam" id="PF00361">
    <property type="entry name" value="Proton_antipo_M"/>
    <property type="match status" value="1"/>
</dbReference>
<evidence type="ECO:0000259" key="18">
    <source>
        <dbReference type="Pfam" id="PF06455"/>
    </source>
</evidence>
<feature type="transmembrane region" description="Helical" evidence="15">
    <location>
        <begin position="95"/>
        <end position="115"/>
    </location>
</feature>
<evidence type="ECO:0000256" key="13">
    <source>
        <dbReference type="ARBA" id="ARBA00049551"/>
    </source>
</evidence>
<dbReference type="RefSeq" id="WP_068703801.1">
    <property type="nucleotide sequence ID" value="NZ_BDCR01000003.1"/>
</dbReference>
<evidence type="ECO:0000256" key="11">
    <source>
        <dbReference type="ARBA" id="ARBA00023075"/>
    </source>
</evidence>
<evidence type="ECO:0000256" key="6">
    <source>
        <dbReference type="ARBA" id="ARBA00022692"/>
    </source>
</evidence>
<dbReference type="GO" id="GO:0012505">
    <property type="term" value="C:endomembrane system"/>
    <property type="evidence" value="ECO:0007669"/>
    <property type="project" value="UniProtKB-SubCell"/>
</dbReference>
<evidence type="ECO:0000256" key="12">
    <source>
        <dbReference type="ARBA" id="ARBA00023136"/>
    </source>
</evidence>
<keyword evidence="11" id="KW-0830">Ubiquinone</keyword>
<name>A0A161L7Y9_9BACT</name>
<dbReference type="InterPro" id="IPR003945">
    <property type="entry name" value="NU5C-like"/>
</dbReference>
<evidence type="ECO:0000256" key="14">
    <source>
        <dbReference type="RuleBase" id="RU000320"/>
    </source>
</evidence>
<evidence type="ECO:0000256" key="7">
    <source>
        <dbReference type="ARBA" id="ARBA00022967"/>
    </source>
</evidence>
<feature type="transmembrane region" description="Helical" evidence="15">
    <location>
        <begin position="151"/>
        <end position="169"/>
    </location>
</feature>
<dbReference type="EC" id="7.1.1.2" evidence="2"/>
<proteinExistence type="predicted"/>
<keyword evidence="7" id="KW-1278">Translocase</keyword>
<dbReference type="Pfam" id="PF00662">
    <property type="entry name" value="Proton_antipo_N"/>
    <property type="match status" value="1"/>
</dbReference>
<dbReference type="PRINTS" id="PR01434">
    <property type="entry name" value="NADHDHGNASE5"/>
</dbReference>
<feature type="transmembrane region" description="Helical" evidence="15">
    <location>
        <begin position="330"/>
        <end position="351"/>
    </location>
</feature>
<evidence type="ECO:0000256" key="2">
    <source>
        <dbReference type="ARBA" id="ARBA00012944"/>
    </source>
</evidence>
<evidence type="ECO:0000256" key="1">
    <source>
        <dbReference type="ARBA" id="ARBA00004127"/>
    </source>
</evidence>
<feature type="transmembrane region" description="Helical" evidence="15">
    <location>
        <begin position="33"/>
        <end position="58"/>
    </location>
</feature>
<evidence type="ECO:0000259" key="16">
    <source>
        <dbReference type="Pfam" id="PF00361"/>
    </source>
</evidence>
<feature type="transmembrane region" description="Helical" evidence="15">
    <location>
        <begin position="407"/>
        <end position="426"/>
    </location>
</feature>
<reference evidence="20" key="1">
    <citation type="submission" date="2016-04" db="EMBL/GenBank/DDBJ databases">
        <title>Draft genome sequence of Paludibacter jiangxiensis strain NM7.</title>
        <authorList>
            <person name="Qiu Y."/>
            <person name="Matsuura N."/>
            <person name="Ohashi A."/>
            <person name="Tourlousse M.D."/>
            <person name="Sekiguchi Y."/>
        </authorList>
    </citation>
    <scope>NUCLEOTIDE SEQUENCE [LARGE SCALE GENOMIC DNA]</scope>
    <source>
        <strain evidence="20">NM7</strain>
    </source>
</reference>
<evidence type="ECO:0000256" key="8">
    <source>
        <dbReference type="ARBA" id="ARBA00022982"/>
    </source>
</evidence>
<organism evidence="19 20">
    <name type="scientific">Paludibacter jiangxiensis</name>
    <dbReference type="NCBI Taxonomy" id="681398"/>
    <lineage>
        <taxon>Bacteria</taxon>
        <taxon>Pseudomonadati</taxon>
        <taxon>Bacteroidota</taxon>
        <taxon>Bacteroidia</taxon>
        <taxon>Bacteroidales</taxon>
        <taxon>Paludibacteraceae</taxon>
        <taxon>Paludibacter</taxon>
    </lineage>
</organism>
<evidence type="ECO:0000313" key="20">
    <source>
        <dbReference type="Proteomes" id="UP000076586"/>
    </source>
</evidence>
<keyword evidence="6 14" id="KW-0812">Transmembrane</keyword>
<evidence type="ECO:0000256" key="9">
    <source>
        <dbReference type="ARBA" id="ARBA00022989"/>
    </source>
</evidence>
<evidence type="ECO:0000256" key="4">
    <source>
        <dbReference type="ARBA" id="ARBA00022448"/>
    </source>
</evidence>
<evidence type="ECO:0000259" key="17">
    <source>
        <dbReference type="Pfam" id="PF00662"/>
    </source>
</evidence>
<dbReference type="Pfam" id="PF06455">
    <property type="entry name" value="NADH5_C"/>
    <property type="match status" value="1"/>
</dbReference>
<sequence>MNSYDLSALLIVILPALSFIVLGLFGNRLSNRVSGLIGCASLVTTAILAIYVAAGYFFDFGLVGGVHEKHIALQFQWLKFTENLSIDLGIVLDPISVMMLLVITIVSSMVHIYSLGYMKGEEYFERYYAYLSLFSFSMLGLVIAVNIFQMYIFWELVGVSSFLLIGFYFTKPSAIAAAKKAFIVTRFADLGFLIGILMLSYNTKSLDFFTIIERLTQVGSPYLANFTATSFMGMSALSWALLLVFMGGAGKSAMFPLHIWLPDAMEGPTPVSALIHAATMVVAGVFLVARLFPVFAISAPDALLIIAYIGAFTALFAALIACTQTDIKRVLAYSTISQIAYMMFGLGVAGWGAENSEGFTGSMFHLFTHAFFKALLFLGAGAVIHAVHSNEMKDMGGLRKSLPITHITFLIACLAIAGVPGLSGFFSKEAILAAAFHSHPTIFYVGLFTSGLTAYYMFRLYFRIFWHNPVPEHSHNHEGHTWAMNIPLIILAVGAALAGWIPFGSFVSADGKAMELPFHLTFSIAPVAFGLIGIGIAYLLYAKKNDVPDKIASSINAFYKASYNKFYIDEIYLFITKKVLFNLVGRPAAWFDRTVVNGLFINGSAEATVATSRAIKPMQSGRLQSYTMFFLGGVLLLAALLIIKFM</sequence>
<dbReference type="PRINTS" id="PR01435">
    <property type="entry name" value="NPOXDRDTASE5"/>
</dbReference>
<gene>
    <name evidence="19" type="ORF">PJIAN_3316</name>
</gene>
<dbReference type="Gene3D" id="1.20.5.2700">
    <property type="match status" value="1"/>
</dbReference>
<evidence type="ECO:0000256" key="15">
    <source>
        <dbReference type="SAM" id="Phobius"/>
    </source>
</evidence>
<dbReference type="EMBL" id="BDCR01000003">
    <property type="protein sequence ID" value="GAT63004.1"/>
    <property type="molecule type" value="Genomic_DNA"/>
</dbReference>
<feature type="transmembrane region" description="Helical" evidence="15">
    <location>
        <begin position="623"/>
        <end position="643"/>
    </location>
</feature>
<feature type="transmembrane region" description="Helical" evidence="15">
    <location>
        <begin position="302"/>
        <end position="323"/>
    </location>
</feature>
<dbReference type="InterPro" id="IPR010934">
    <property type="entry name" value="NADH_DH_su5_C"/>
</dbReference>
<dbReference type="InterPro" id="IPR018393">
    <property type="entry name" value="NADHpl_OxRdtase_5_subgr"/>
</dbReference>
<feature type="transmembrane region" description="Helical" evidence="15">
    <location>
        <begin position="482"/>
        <end position="503"/>
    </location>
</feature>
<accession>A0A161L7Y9</accession>
<feature type="transmembrane region" description="Helical" evidence="15">
    <location>
        <begin position="181"/>
        <end position="202"/>
    </location>
</feature>
<feature type="transmembrane region" description="Helical" evidence="15">
    <location>
        <begin position="6"/>
        <end position="26"/>
    </location>
</feature>
<feature type="transmembrane region" description="Helical" evidence="15">
    <location>
        <begin position="222"/>
        <end position="250"/>
    </location>
</feature>
<dbReference type="GO" id="GO:0042773">
    <property type="term" value="P:ATP synthesis coupled electron transport"/>
    <property type="evidence" value="ECO:0007669"/>
    <property type="project" value="InterPro"/>
</dbReference>
<evidence type="ECO:0000313" key="19">
    <source>
        <dbReference type="EMBL" id="GAT63004.1"/>
    </source>
</evidence>
<evidence type="ECO:0000256" key="5">
    <source>
        <dbReference type="ARBA" id="ARBA00022660"/>
    </source>
</evidence>
<dbReference type="GO" id="GO:0015990">
    <property type="term" value="P:electron transport coupled proton transport"/>
    <property type="evidence" value="ECO:0007669"/>
    <property type="project" value="TreeGrafter"/>
</dbReference>
<dbReference type="NCBIfam" id="TIGR01974">
    <property type="entry name" value="NDH_I_L"/>
    <property type="match status" value="1"/>
</dbReference>
<protein>
    <recommendedName>
        <fullName evidence="3">NADH-ubiquinone oxidoreductase chain 5</fullName>
        <ecNumber evidence="2">7.1.1.2</ecNumber>
    </recommendedName>
</protein>
<comment type="subcellular location">
    <subcellularLocation>
        <location evidence="1">Endomembrane system</location>
        <topology evidence="1">Multi-pass membrane protein</topology>
    </subcellularLocation>
    <subcellularLocation>
        <location evidence="14">Membrane</location>
        <topology evidence="14">Multi-pass membrane protein</topology>
    </subcellularLocation>
</comment>
<feature type="transmembrane region" description="Helical" evidence="15">
    <location>
        <begin position="127"/>
        <end position="145"/>
    </location>
</feature>
<dbReference type="Proteomes" id="UP000076586">
    <property type="component" value="Unassembled WGS sequence"/>
</dbReference>
<feature type="domain" description="NADH:quinone oxidoreductase/Mrp antiporter transmembrane" evidence="16">
    <location>
        <begin position="144"/>
        <end position="453"/>
    </location>
</feature>
<dbReference type="InterPro" id="IPR001516">
    <property type="entry name" value="Proton_antipo_N"/>
</dbReference>
<dbReference type="PANTHER" id="PTHR42829:SF2">
    <property type="entry name" value="NADH-UBIQUINONE OXIDOREDUCTASE CHAIN 5"/>
    <property type="match status" value="1"/>
</dbReference>
<keyword evidence="12 15" id="KW-0472">Membrane</keyword>
<feature type="transmembrane region" description="Helical" evidence="15">
    <location>
        <begin position="441"/>
        <end position="462"/>
    </location>
</feature>
<keyword evidence="8" id="KW-0249">Electron transport</keyword>
<feature type="transmembrane region" description="Helical" evidence="15">
    <location>
        <begin position="523"/>
        <end position="541"/>
    </location>
</feature>
<dbReference type="AlphaFoldDB" id="A0A161L7Y9"/>
<keyword evidence="10" id="KW-0520">NAD</keyword>
<dbReference type="OrthoDB" id="9807568at2"/>
<comment type="caution">
    <text evidence="19">The sequence shown here is derived from an EMBL/GenBank/DDBJ whole genome shotgun (WGS) entry which is preliminary data.</text>
</comment>
<evidence type="ECO:0000256" key="10">
    <source>
        <dbReference type="ARBA" id="ARBA00023027"/>
    </source>
</evidence>
<evidence type="ECO:0000256" key="3">
    <source>
        <dbReference type="ARBA" id="ARBA00021096"/>
    </source>
</evidence>
<keyword evidence="9 15" id="KW-1133">Transmembrane helix</keyword>